<accession>A0A0A9EM80</accession>
<reference evidence="1" key="1">
    <citation type="submission" date="2014-09" db="EMBL/GenBank/DDBJ databases">
        <authorList>
            <person name="Magalhaes I.L.F."/>
            <person name="Oliveira U."/>
            <person name="Santos F.R."/>
            <person name="Vidigal T.H.D.A."/>
            <person name="Brescovit A.D."/>
            <person name="Santos A.J."/>
        </authorList>
    </citation>
    <scope>NUCLEOTIDE SEQUENCE</scope>
    <source>
        <tissue evidence="1">Shoot tissue taken approximately 20 cm above the soil surface</tissue>
    </source>
</reference>
<dbReference type="AlphaFoldDB" id="A0A0A9EM80"/>
<sequence>MNSTISNQNIEIRYIVAYNTSINQEVSSSSLCVSMTRSEVG</sequence>
<name>A0A0A9EM80_ARUDO</name>
<organism evidence="1">
    <name type="scientific">Arundo donax</name>
    <name type="common">Giant reed</name>
    <name type="synonym">Donax arundinaceus</name>
    <dbReference type="NCBI Taxonomy" id="35708"/>
    <lineage>
        <taxon>Eukaryota</taxon>
        <taxon>Viridiplantae</taxon>
        <taxon>Streptophyta</taxon>
        <taxon>Embryophyta</taxon>
        <taxon>Tracheophyta</taxon>
        <taxon>Spermatophyta</taxon>
        <taxon>Magnoliopsida</taxon>
        <taxon>Liliopsida</taxon>
        <taxon>Poales</taxon>
        <taxon>Poaceae</taxon>
        <taxon>PACMAD clade</taxon>
        <taxon>Arundinoideae</taxon>
        <taxon>Arundineae</taxon>
        <taxon>Arundo</taxon>
    </lineage>
</organism>
<evidence type="ECO:0000313" key="1">
    <source>
        <dbReference type="EMBL" id="JAE01870.1"/>
    </source>
</evidence>
<dbReference type="EMBL" id="GBRH01196026">
    <property type="protein sequence ID" value="JAE01870.1"/>
    <property type="molecule type" value="Transcribed_RNA"/>
</dbReference>
<protein>
    <submittedName>
        <fullName evidence="1">Fdx1</fullName>
    </submittedName>
</protein>
<reference evidence="1" key="2">
    <citation type="journal article" date="2015" name="Data Brief">
        <title>Shoot transcriptome of the giant reed, Arundo donax.</title>
        <authorList>
            <person name="Barrero R.A."/>
            <person name="Guerrero F.D."/>
            <person name="Moolhuijzen P."/>
            <person name="Goolsby J.A."/>
            <person name="Tidwell J."/>
            <person name="Bellgard S.E."/>
            <person name="Bellgard M.I."/>
        </authorList>
    </citation>
    <scope>NUCLEOTIDE SEQUENCE</scope>
    <source>
        <tissue evidence="1">Shoot tissue taken approximately 20 cm above the soil surface</tissue>
    </source>
</reference>
<proteinExistence type="predicted"/>